<accession>A0A414B874</accession>
<reference evidence="1 2" key="1">
    <citation type="submission" date="2018-08" db="EMBL/GenBank/DDBJ databases">
        <title>A genome reference for cultivated species of the human gut microbiota.</title>
        <authorList>
            <person name="Zou Y."/>
            <person name="Xue W."/>
            <person name="Luo G."/>
        </authorList>
    </citation>
    <scope>NUCLEOTIDE SEQUENCE [LARGE SCALE GENOMIC DNA]</scope>
    <source>
        <strain evidence="1 2">AM34-3LB</strain>
    </source>
</reference>
<organism evidence="1 2">
    <name type="scientific">Anaerobutyricum hallii</name>
    <dbReference type="NCBI Taxonomy" id="39488"/>
    <lineage>
        <taxon>Bacteria</taxon>
        <taxon>Bacillati</taxon>
        <taxon>Bacillota</taxon>
        <taxon>Clostridia</taxon>
        <taxon>Lachnospirales</taxon>
        <taxon>Lachnospiraceae</taxon>
        <taxon>Anaerobutyricum</taxon>
    </lineage>
</organism>
<dbReference type="RefSeq" id="WP_118380632.1">
    <property type="nucleotide sequence ID" value="NZ_CABJFJ010000003.1"/>
</dbReference>
<evidence type="ECO:0000313" key="2">
    <source>
        <dbReference type="Proteomes" id="UP000284621"/>
    </source>
</evidence>
<keyword evidence="2" id="KW-1185">Reference proteome</keyword>
<name>A0A414B874_9FIRM</name>
<dbReference type="AlphaFoldDB" id="A0A414B874"/>
<comment type="caution">
    <text evidence="1">The sequence shown here is derived from an EMBL/GenBank/DDBJ whole genome shotgun (WGS) entry which is preliminary data.</text>
</comment>
<dbReference type="Proteomes" id="UP000284621">
    <property type="component" value="Unassembled WGS sequence"/>
</dbReference>
<evidence type="ECO:0000313" key="1">
    <source>
        <dbReference type="EMBL" id="RHC66977.1"/>
    </source>
</evidence>
<protein>
    <submittedName>
        <fullName evidence="1">Uncharacterized protein</fullName>
    </submittedName>
</protein>
<gene>
    <name evidence="1" type="ORF">DW833_03825</name>
</gene>
<sequence length="154" mass="18055">MIRANLKKNIVELSGNEADHLNELMMLVWEMKEKYPEQREMMKEAINVFMDATECPVFEDEDKKPAPLDEEDIEYLFCKIKEAKCNGKAISYDCFTTGKNTVWIWYKDTEGKHRAETTFEFYLHATAGYKAEASREEYDRCIKYLEQLASEAGH</sequence>
<proteinExistence type="predicted"/>
<dbReference type="EMBL" id="QSID01000003">
    <property type="protein sequence ID" value="RHC66977.1"/>
    <property type="molecule type" value="Genomic_DNA"/>
</dbReference>